<dbReference type="EMBL" id="BRYB01003703">
    <property type="protein sequence ID" value="GMI19263.1"/>
    <property type="molecule type" value="Genomic_DNA"/>
</dbReference>
<feature type="non-terminal residue" evidence="5">
    <location>
        <position position="1"/>
    </location>
</feature>
<sequence length="224" mass="24161">AIPDSLPYTLSVLLKLGFEPNERDQHGNTPLSILTETAAALPPSSPSIQAVLRESAELLVRAGARVDLPPFAAAAPTSQGMLFPGMKGDIKLSERPDLIAVLGGAAALQDAAASFKAAPTLPFRSLPTVTKLSDKEKNADTKKADADACKLCRSKFGMLNNRKHLCNFSKVWVCDTCSTKRYADENGEDVRVSDGAYNRGKSEAGVMEVRQKEAMAEREEREIK</sequence>
<evidence type="ECO:0000259" key="4">
    <source>
        <dbReference type="Pfam" id="PF01363"/>
    </source>
</evidence>
<keyword evidence="3" id="KW-0862">Zinc</keyword>
<proteinExistence type="predicted"/>
<evidence type="ECO:0000256" key="2">
    <source>
        <dbReference type="ARBA" id="ARBA00022771"/>
    </source>
</evidence>
<organism evidence="5 6">
    <name type="scientific">Tetraparma gracilis</name>
    <dbReference type="NCBI Taxonomy" id="2962635"/>
    <lineage>
        <taxon>Eukaryota</taxon>
        <taxon>Sar</taxon>
        <taxon>Stramenopiles</taxon>
        <taxon>Ochrophyta</taxon>
        <taxon>Bolidophyceae</taxon>
        <taxon>Parmales</taxon>
        <taxon>Triparmaceae</taxon>
        <taxon>Tetraparma</taxon>
    </lineage>
</organism>
<dbReference type="Gene3D" id="3.30.40.10">
    <property type="entry name" value="Zinc/RING finger domain, C3HC4 (zinc finger)"/>
    <property type="match status" value="1"/>
</dbReference>
<evidence type="ECO:0000256" key="1">
    <source>
        <dbReference type="ARBA" id="ARBA00022723"/>
    </source>
</evidence>
<dbReference type="InterPro" id="IPR000306">
    <property type="entry name" value="Znf_FYVE"/>
</dbReference>
<keyword evidence="1" id="KW-0479">Metal-binding</keyword>
<accession>A0ABQ6M4I2</accession>
<feature type="domain" description="FYVE zinc finger" evidence="4">
    <location>
        <begin position="142"/>
        <end position="194"/>
    </location>
</feature>
<dbReference type="InterPro" id="IPR011011">
    <property type="entry name" value="Znf_FYVE_PHD"/>
</dbReference>
<evidence type="ECO:0000313" key="5">
    <source>
        <dbReference type="EMBL" id="GMI19263.1"/>
    </source>
</evidence>
<keyword evidence="6" id="KW-1185">Reference proteome</keyword>
<dbReference type="SUPFAM" id="SSF57903">
    <property type="entry name" value="FYVE/PHD zinc finger"/>
    <property type="match status" value="1"/>
</dbReference>
<evidence type="ECO:0000256" key="3">
    <source>
        <dbReference type="ARBA" id="ARBA00022833"/>
    </source>
</evidence>
<dbReference type="InterPro" id="IPR013083">
    <property type="entry name" value="Znf_RING/FYVE/PHD"/>
</dbReference>
<name>A0ABQ6M4I2_9STRA</name>
<dbReference type="Pfam" id="PF01363">
    <property type="entry name" value="FYVE"/>
    <property type="match status" value="1"/>
</dbReference>
<comment type="caution">
    <text evidence="5">The sequence shown here is derived from an EMBL/GenBank/DDBJ whole genome shotgun (WGS) entry which is preliminary data.</text>
</comment>
<reference evidence="5 6" key="1">
    <citation type="journal article" date="2023" name="Commun. Biol.">
        <title>Genome analysis of Parmales, the sister group of diatoms, reveals the evolutionary specialization of diatoms from phago-mixotrophs to photoautotrophs.</title>
        <authorList>
            <person name="Ban H."/>
            <person name="Sato S."/>
            <person name="Yoshikawa S."/>
            <person name="Yamada K."/>
            <person name="Nakamura Y."/>
            <person name="Ichinomiya M."/>
            <person name="Sato N."/>
            <person name="Blanc-Mathieu R."/>
            <person name="Endo H."/>
            <person name="Kuwata A."/>
            <person name="Ogata H."/>
        </authorList>
    </citation>
    <scope>NUCLEOTIDE SEQUENCE [LARGE SCALE GENOMIC DNA]</scope>
</reference>
<dbReference type="Proteomes" id="UP001165060">
    <property type="component" value="Unassembled WGS sequence"/>
</dbReference>
<keyword evidence="2" id="KW-0863">Zinc-finger</keyword>
<protein>
    <recommendedName>
        <fullName evidence="4">FYVE zinc finger domain-containing protein</fullName>
    </recommendedName>
</protein>
<evidence type="ECO:0000313" key="6">
    <source>
        <dbReference type="Proteomes" id="UP001165060"/>
    </source>
</evidence>
<gene>
    <name evidence="5" type="ORF">TeGR_g8285</name>
</gene>